<reference evidence="4 5" key="1">
    <citation type="submission" date="2019-02" db="EMBL/GenBank/DDBJ databases">
        <title>Paracoccus subflavus sp. nov., isolated from marine sediment of the Pacific Ocean.</title>
        <authorList>
            <person name="Zhang G."/>
        </authorList>
    </citation>
    <scope>NUCLEOTIDE SEQUENCE [LARGE SCALE GENOMIC DNA]</scope>
    <source>
        <strain evidence="4 5">GY0581</strain>
    </source>
</reference>
<feature type="domain" description="Zinc finger/thioredoxin putative" evidence="3">
    <location>
        <begin position="11"/>
        <end position="43"/>
    </location>
</feature>
<name>A0A4Q9G2M5_9RHOB</name>
<comment type="caution">
    <text evidence="4">The sequence shown here is derived from an EMBL/GenBank/DDBJ whole genome shotgun (WGS) entry which is preliminary data.</text>
</comment>
<keyword evidence="2" id="KW-1133">Transmembrane helix</keyword>
<sequence>MRGVGMAEIRLVCPGCAAEYRLSDAAIPPQGREVECSGCGHVWHATPLTTRLALVDAMMPPAQTAPGQTPPLNRSLPPSVLEILRDEVEHERRARAAETAMSASAEAQGPAPDTARSPADPDWPATTITRHIDPRPSPHGGDTPAPAEPAPDVPAAAPAEAARPNVRQMPLVRPADPPRDVETAGRPGPGRYAAGFVFAVMLAVTGVVLYAMTPALTDQGTLGEVLDQARAQADGVRLWLQDRADMLVR</sequence>
<dbReference type="Proteomes" id="UP000293520">
    <property type="component" value="Unassembled WGS sequence"/>
</dbReference>
<dbReference type="OrthoDB" id="7159357at2"/>
<feature type="region of interest" description="Disordered" evidence="1">
    <location>
        <begin position="91"/>
        <end position="186"/>
    </location>
</feature>
<evidence type="ECO:0000256" key="2">
    <source>
        <dbReference type="SAM" id="Phobius"/>
    </source>
</evidence>
<dbReference type="InterPro" id="IPR011723">
    <property type="entry name" value="Znf/thioredoxin_put"/>
</dbReference>
<feature type="compositionally biased region" description="Low complexity" evidence="1">
    <location>
        <begin position="153"/>
        <end position="164"/>
    </location>
</feature>
<accession>A0A4Q9G2M5</accession>
<feature type="compositionally biased region" description="Low complexity" evidence="1">
    <location>
        <begin position="97"/>
        <end position="107"/>
    </location>
</feature>
<gene>
    <name evidence="4" type="ORF">EYE42_09325</name>
</gene>
<feature type="transmembrane region" description="Helical" evidence="2">
    <location>
        <begin position="192"/>
        <end position="212"/>
    </location>
</feature>
<evidence type="ECO:0000256" key="1">
    <source>
        <dbReference type="SAM" id="MobiDB-lite"/>
    </source>
</evidence>
<dbReference type="EMBL" id="SISK01000006">
    <property type="protein sequence ID" value="TBN39858.1"/>
    <property type="molecule type" value="Genomic_DNA"/>
</dbReference>
<keyword evidence="5" id="KW-1185">Reference proteome</keyword>
<keyword evidence="2" id="KW-0812">Transmembrane</keyword>
<protein>
    <recommendedName>
        <fullName evidence="3">Zinc finger/thioredoxin putative domain-containing protein</fullName>
    </recommendedName>
</protein>
<dbReference type="Pfam" id="PF13717">
    <property type="entry name" value="Zn_ribbon_4"/>
    <property type="match status" value="1"/>
</dbReference>
<keyword evidence="2" id="KW-0472">Membrane</keyword>
<dbReference type="AlphaFoldDB" id="A0A4Q9G2M5"/>
<proteinExistence type="predicted"/>
<dbReference type="NCBIfam" id="TIGR02098">
    <property type="entry name" value="MJ0042_CXXC"/>
    <property type="match status" value="1"/>
</dbReference>
<evidence type="ECO:0000259" key="3">
    <source>
        <dbReference type="Pfam" id="PF13717"/>
    </source>
</evidence>
<evidence type="ECO:0000313" key="4">
    <source>
        <dbReference type="EMBL" id="TBN39858.1"/>
    </source>
</evidence>
<evidence type="ECO:0000313" key="5">
    <source>
        <dbReference type="Proteomes" id="UP000293520"/>
    </source>
</evidence>
<organism evidence="4 5">
    <name type="scientific">Paracoccus subflavus</name>
    <dbReference type="NCBI Taxonomy" id="2528244"/>
    <lineage>
        <taxon>Bacteria</taxon>
        <taxon>Pseudomonadati</taxon>
        <taxon>Pseudomonadota</taxon>
        <taxon>Alphaproteobacteria</taxon>
        <taxon>Rhodobacterales</taxon>
        <taxon>Paracoccaceae</taxon>
        <taxon>Paracoccus</taxon>
    </lineage>
</organism>